<gene>
    <name evidence="1" type="ORF">NNJEOMEG_03784</name>
</gene>
<comment type="caution">
    <text evidence="1">The sequence shown here is derived from an EMBL/GenBank/DDBJ whole genome shotgun (WGS) entry which is preliminary data.</text>
</comment>
<accession>A0A6V8LZD3</accession>
<sequence>MVTFMRPKGVSSTITAITRVCSEALVFTVMRPAWFQLATLRACTGPTSRMPGSPPAS</sequence>
<protein>
    <submittedName>
        <fullName evidence="1">Uncharacterized protein</fullName>
    </submittedName>
</protein>
<reference evidence="1 2" key="2">
    <citation type="submission" date="2020-05" db="EMBL/GenBank/DDBJ databases">
        <title>Draft genome sequence of Desulfovibrio sp. strainFSS-1.</title>
        <authorList>
            <person name="Shimoshige H."/>
            <person name="Kobayashi H."/>
            <person name="Maekawa T."/>
        </authorList>
    </citation>
    <scope>NUCLEOTIDE SEQUENCE [LARGE SCALE GENOMIC DNA]</scope>
    <source>
        <strain evidence="1 2">SIID29052-01</strain>
    </source>
</reference>
<organism evidence="1 2">
    <name type="scientific">Fundidesulfovibrio magnetotacticus</name>
    <dbReference type="NCBI Taxonomy" id="2730080"/>
    <lineage>
        <taxon>Bacteria</taxon>
        <taxon>Pseudomonadati</taxon>
        <taxon>Thermodesulfobacteriota</taxon>
        <taxon>Desulfovibrionia</taxon>
        <taxon>Desulfovibrionales</taxon>
        <taxon>Desulfovibrionaceae</taxon>
        <taxon>Fundidesulfovibrio</taxon>
    </lineage>
</organism>
<evidence type="ECO:0000313" key="2">
    <source>
        <dbReference type="Proteomes" id="UP000494245"/>
    </source>
</evidence>
<dbReference type="AlphaFoldDB" id="A0A6V8LZD3"/>
<evidence type="ECO:0000313" key="1">
    <source>
        <dbReference type="EMBL" id="GFK95911.1"/>
    </source>
</evidence>
<name>A0A6V8LZD3_9BACT</name>
<dbReference type="EMBL" id="BLTE01000026">
    <property type="protein sequence ID" value="GFK95911.1"/>
    <property type="molecule type" value="Genomic_DNA"/>
</dbReference>
<proteinExistence type="predicted"/>
<reference evidence="1 2" key="1">
    <citation type="submission" date="2020-04" db="EMBL/GenBank/DDBJ databases">
        <authorList>
            <consortium name="Desulfovibrio sp. FSS-1 genome sequencing consortium"/>
            <person name="Shimoshige H."/>
            <person name="Kobayashi H."/>
            <person name="Maekawa T."/>
        </authorList>
    </citation>
    <scope>NUCLEOTIDE SEQUENCE [LARGE SCALE GENOMIC DNA]</scope>
    <source>
        <strain evidence="1 2">SIID29052-01</strain>
    </source>
</reference>
<dbReference type="Proteomes" id="UP000494245">
    <property type="component" value="Unassembled WGS sequence"/>
</dbReference>
<keyword evidence="2" id="KW-1185">Reference proteome</keyword>